<evidence type="ECO:0000313" key="4">
    <source>
        <dbReference type="EMBL" id="KAJ9640272.1"/>
    </source>
</evidence>
<dbReference type="GO" id="GO:0005737">
    <property type="term" value="C:cytoplasm"/>
    <property type="evidence" value="ECO:0007669"/>
    <property type="project" value="UniProtKB-ARBA"/>
</dbReference>
<keyword evidence="5" id="KW-1185">Reference proteome</keyword>
<organism evidence="4 5">
    <name type="scientific">Knufia peltigerae</name>
    <dbReference type="NCBI Taxonomy" id="1002370"/>
    <lineage>
        <taxon>Eukaryota</taxon>
        <taxon>Fungi</taxon>
        <taxon>Dikarya</taxon>
        <taxon>Ascomycota</taxon>
        <taxon>Pezizomycotina</taxon>
        <taxon>Eurotiomycetes</taxon>
        <taxon>Chaetothyriomycetidae</taxon>
        <taxon>Chaetothyriales</taxon>
        <taxon>Trichomeriaceae</taxon>
        <taxon>Knufia</taxon>
    </lineage>
</organism>
<dbReference type="InterPro" id="IPR037047">
    <property type="entry name" value="PITH_dom_sf"/>
</dbReference>
<gene>
    <name evidence="4" type="primary">txl1</name>
    <name evidence="4" type="ORF">H2204_003497</name>
</gene>
<evidence type="ECO:0000259" key="3">
    <source>
        <dbReference type="PROSITE" id="PS51532"/>
    </source>
</evidence>
<dbReference type="InterPro" id="IPR010400">
    <property type="entry name" value="PITH_dom"/>
</dbReference>
<evidence type="ECO:0000313" key="5">
    <source>
        <dbReference type="Proteomes" id="UP001172681"/>
    </source>
</evidence>
<dbReference type="Pfam" id="PF06201">
    <property type="entry name" value="PITH"/>
    <property type="match status" value="1"/>
</dbReference>
<dbReference type="InterPro" id="IPR008979">
    <property type="entry name" value="Galactose-bd-like_sf"/>
</dbReference>
<evidence type="ECO:0000256" key="1">
    <source>
        <dbReference type="ARBA" id="ARBA00008987"/>
    </source>
</evidence>
<dbReference type="Proteomes" id="UP001172681">
    <property type="component" value="Unassembled WGS sequence"/>
</dbReference>
<protein>
    <submittedName>
        <fullName evidence="4">Thioredoxin-like protein 1</fullName>
    </submittedName>
</protein>
<dbReference type="Gene3D" id="3.40.30.10">
    <property type="entry name" value="Glutaredoxin"/>
    <property type="match status" value="1"/>
</dbReference>
<dbReference type="Gene3D" id="2.60.120.470">
    <property type="entry name" value="PITH domain"/>
    <property type="match status" value="1"/>
</dbReference>
<proteinExistence type="inferred from homology"/>
<comment type="similarity">
    <text evidence="1">Belongs to the thioredoxin family.</text>
</comment>
<sequence length="345" mass="39020">MSSDDLLLSVVSLEQFSTVLSSVPIVVAKFYYDGFIAQQILPTYHKLSRRYVNESKIVFTTIKLDHQADFANSYGVGRKPTYMIFKNARRIATIVDPNPEKLEEFLNGLKEESENMDTTEAGNPKVDEPWHGAELPRGYVDVTDQVNFLGLELLNWDSSHGNARRLISKDKPLGKQLFSQKPSNEGDYKMNADTNPQKGTPEAKVDFVQSDTDEQLMLYIPFMRNLKIHSIHLTSLPDNTDDDESPSRPKLVKFYTNTPHILGFDEADGAPPTQEVTLTEKDWNPTTGTAKIDLRIVKFQNVSSMVMFIVESEGDNEKVRLDRIRIIGETGEKRDGKIEKVASDE</sequence>
<reference evidence="4" key="1">
    <citation type="submission" date="2022-10" db="EMBL/GenBank/DDBJ databases">
        <title>Culturing micro-colonial fungi from biological soil crusts in the Mojave desert and describing Neophaeococcomyces mojavensis, and introducing the new genera and species Taxawa tesnikishii.</title>
        <authorList>
            <person name="Kurbessoian T."/>
            <person name="Stajich J.E."/>
        </authorList>
    </citation>
    <scope>NUCLEOTIDE SEQUENCE</scope>
    <source>
        <strain evidence="4">TK_35</strain>
    </source>
</reference>
<name>A0AA38Y9P6_9EURO</name>
<dbReference type="InterPro" id="IPR013766">
    <property type="entry name" value="Thioredoxin_domain"/>
</dbReference>
<dbReference type="AlphaFoldDB" id="A0AA38Y9P6"/>
<dbReference type="CDD" id="cd02947">
    <property type="entry name" value="TRX_family"/>
    <property type="match status" value="1"/>
</dbReference>
<dbReference type="InterPro" id="IPR036249">
    <property type="entry name" value="Thioredoxin-like_sf"/>
</dbReference>
<dbReference type="EMBL" id="JAPDRN010000015">
    <property type="protein sequence ID" value="KAJ9640272.1"/>
    <property type="molecule type" value="Genomic_DNA"/>
</dbReference>
<dbReference type="PROSITE" id="PS51532">
    <property type="entry name" value="PITH"/>
    <property type="match status" value="1"/>
</dbReference>
<comment type="caution">
    <text evidence="4">The sequence shown here is derived from an EMBL/GenBank/DDBJ whole genome shotgun (WGS) entry which is preliminary data.</text>
</comment>
<dbReference type="SUPFAM" id="SSF52833">
    <property type="entry name" value="Thioredoxin-like"/>
    <property type="match status" value="1"/>
</dbReference>
<dbReference type="PANTHER" id="PTHR46115">
    <property type="entry name" value="THIOREDOXIN-LIKE PROTEIN 1"/>
    <property type="match status" value="1"/>
</dbReference>
<dbReference type="SUPFAM" id="SSF49785">
    <property type="entry name" value="Galactose-binding domain-like"/>
    <property type="match status" value="1"/>
</dbReference>
<keyword evidence="2" id="KW-1015">Disulfide bond</keyword>
<feature type="domain" description="PITH" evidence="3">
    <location>
        <begin position="131"/>
        <end position="345"/>
    </location>
</feature>
<dbReference type="Pfam" id="PF00085">
    <property type="entry name" value="Thioredoxin"/>
    <property type="match status" value="1"/>
</dbReference>
<evidence type="ECO:0000256" key="2">
    <source>
        <dbReference type="ARBA" id="ARBA00023157"/>
    </source>
</evidence>
<accession>A0AA38Y9P6</accession>